<accession>A0AAN7T3B9</accession>
<evidence type="ECO:0000256" key="1">
    <source>
        <dbReference type="SAM" id="SignalP"/>
    </source>
</evidence>
<feature type="signal peptide" evidence="1">
    <location>
        <begin position="1"/>
        <end position="17"/>
    </location>
</feature>
<sequence>MASKSISIGVLLHPVQALDIVGPLDILSTVSHEALSGYGPPGLADRLNPPRIQFHYIGPTKEPALLTANIRMVPNCTIADCPKLDVLLIGGPMPDYAKNLPQDINEFLLAKSKEVSIILTTCTGALVLAATGVLDGLEATVNHMAIDMKLASEIAPRPKWDRTRYWVVAEKDGTKIWTAAGAGAGMDMTAQWVRESFEHGPELIDFATQGLEWQPRDVKGKPMKYVNGRGETIEA</sequence>
<dbReference type="Proteomes" id="UP001309876">
    <property type="component" value="Unassembled WGS sequence"/>
</dbReference>
<feature type="chain" id="PRO_5042810232" description="DJ-1/PfpI domain-containing protein" evidence="1">
    <location>
        <begin position="18"/>
        <end position="235"/>
    </location>
</feature>
<dbReference type="InterPro" id="IPR002818">
    <property type="entry name" value="DJ-1/PfpI"/>
</dbReference>
<evidence type="ECO:0000259" key="2">
    <source>
        <dbReference type="Pfam" id="PF01965"/>
    </source>
</evidence>
<protein>
    <recommendedName>
        <fullName evidence="2">DJ-1/PfpI domain-containing protein</fullName>
    </recommendedName>
</protein>
<dbReference type="PANTHER" id="PTHR43130:SF7">
    <property type="entry name" value="DJ-1_PFPI DOMAIN-CONTAINING PROTEIN"/>
    <property type="match status" value="1"/>
</dbReference>
<dbReference type="Pfam" id="PF01965">
    <property type="entry name" value="DJ-1_PfpI"/>
    <property type="match status" value="1"/>
</dbReference>
<dbReference type="InterPro" id="IPR052158">
    <property type="entry name" value="INH-QAR"/>
</dbReference>
<dbReference type="EMBL" id="JAVRRJ010000003">
    <property type="protein sequence ID" value="KAK5087207.1"/>
    <property type="molecule type" value="Genomic_DNA"/>
</dbReference>
<proteinExistence type="predicted"/>
<dbReference type="Gene3D" id="3.40.50.880">
    <property type="match status" value="1"/>
</dbReference>
<reference evidence="3 4" key="1">
    <citation type="submission" date="2023-08" db="EMBL/GenBank/DDBJ databases">
        <title>Black Yeasts Isolated from many extreme environments.</title>
        <authorList>
            <person name="Coleine C."/>
            <person name="Stajich J.E."/>
            <person name="Selbmann L."/>
        </authorList>
    </citation>
    <scope>NUCLEOTIDE SEQUENCE [LARGE SCALE GENOMIC DNA]</scope>
    <source>
        <strain evidence="3 4">CCFEE 5910</strain>
    </source>
</reference>
<organism evidence="3 4">
    <name type="scientific">Lithohypha guttulata</name>
    <dbReference type="NCBI Taxonomy" id="1690604"/>
    <lineage>
        <taxon>Eukaryota</taxon>
        <taxon>Fungi</taxon>
        <taxon>Dikarya</taxon>
        <taxon>Ascomycota</taxon>
        <taxon>Pezizomycotina</taxon>
        <taxon>Eurotiomycetes</taxon>
        <taxon>Chaetothyriomycetidae</taxon>
        <taxon>Chaetothyriales</taxon>
        <taxon>Trichomeriaceae</taxon>
        <taxon>Lithohypha</taxon>
    </lineage>
</organism>
<keyword evidence="1" id="KW-0732">Signal</keyword>
<evidence type="ECO:0000313" key="4">
    <source>
        <dbReference type="Proteomes" id="UP001309876"/>
    </source>
</evidence>
<dbReference type="InterPro" id="IPR029062">
    <property type="entry name" value="Class_I_gatase-like"/>
</dbReference>
<dbReference type="AlphaFoldDB" id="A0AAN7T3B9"/>
<feature type="domain" description="DJ-1/PfpI" evidence="2">
    <location>
        <begin position="44"/>
        <end position="193"/>
    </location>
</feature>
<evidence type="ECO:0000313" key="3">
    <source>
        <dbReference type="EMBL" id="KAK5087207.1"/>
    </source>
</evidence>
<dbReference type="PANTHER" id="PTHR43130">
    <property type="entry name" value="ARAC-FAMILY TRANSCRIPTIONAL REGULATOR"/>
    <property type="match status" value="1"/>
</dbReference>
<name>A0AAN7T3B9_9EURO</name>
<gene>
    <name evidence="3" type="ORF">LTR05_004378</name>
</gene>
<keyword evidence="4" id="KW-1185">Reference proteome</keyword>
<dbReference type="SUPFAM" id="SSF52317">
    <property type="entry name" value="Class I glutamine amidotransferase-like"/>
    <property type="match status" value="1"/>
</dbReference>
<comment type="caution">
    <text evidence="3">The sequence shown here is derived from an EMBL/GenBank/DDBJ whole genome shotgun (WGS) entry which is preliminary data.</text>
</comment>